<dbReference type="Pfam" id="PF00437">
    <property type="entry name" value="T2SSE"/>
    <property type="match status" value="1"/>
</dbReference>
<proteinExistence type="inferred from homology"/>
<dbReference type="CDD" id="cd01130">
    <property type="entry name" value="VirB11-like_ATPase"/>
    <property type="match status" value="1"/>
</dbReference>
<dbReference type="RefSeq" id="WP_377187921.1">
    <property type="nucleotide sequence ID" value="NZ_JBHUOG010000002.1"/>
</dbReference>
<dbReference type="InterPro" id="IPR027417">
    <property type="entry name" value="P-loop_NTPase"/>
</dbReference>
<keyword evidence="5" id="KW-1185">Reference proteome</keyword>
<protein>
    <submittedName>
        <fullName evidence="4">CpaF family protein</fullName>
    </submittedName>
</protein>
<dbReference type="EMBL" id="JBHUOG010000002">
    <property type="protein sequence ID" value="MFD2796402.1"/>
    <property type="molecule type" value="Genomic_DNA"/>
</dbReference>
<dbReference type="Gene3D" id="3.40.50.300">
    <property type="entry name" value="P-loop containing nucleotide triphosphate hydrolases"/>
    <property type="match status" value="1"/>
</dbReference>
<feature type="compositionally biased region" description="Low complexity" evidence="2">
    <location>
        <begin position="44"/>
        <end position="57"/>
    </location>
</feature>
<feature type="domain" description="Bacterial type II secretion system protein E" evidence="3">
    <location>
        <begin position="226"/>
        <end position="461"/>
    </location>
</feature>
<dbReference type="Proteomes" id="UP001597479">
    <property type="component" value="Unassembled WGS sequence"/>
</dbReference>
<evidence type="ECO:0000256" key="2">
    <source>
        <dbReference type="SAM" id="MobiDB-lite"/>
    </source>
</evidence>
<evidence type="ECO:0000313" key="5">
    <source>
        <dbReference type="Proteomes" id="UP001597479"/>
    </source>
</evidence>
<name>A0ABW5VZQ5_9MICO</name>
<comment type="similarity">
    <text evidence="1">Belongs to the GSP E family.</text>
</comment>
<evidence type="ECO:0000313" key="4">
    <source>
        <dbReference type="EMBL" id="MFD2796402.1"/>
    </source>
</evidence>
<organism evidence="4 5">
    <name type="scientific">Promicromonospora vindobonensis</name>
    <dbReference type="NCBI Taxonomy" id="195748"/>
    <lineage>
        <taxon>Bacteria</taxon>
        <taxon>Bacillati</taxon>
        <taxon>Actinomycetota</taxon>
        <taxon>Actinomycetes</taxon>
        <taxon>Micrococcales</taxon>
        <taxon>Promicromonosporaceae</taxon>
        <taxon>Promicromonospora</taxon>
    </lineage>
</organism>
<evidence type="ECO:0000256" key="1">
    <source>
        <dbReference type="ARBA" id="ARBA00006611"/>
    </source>
</evidence>
<feature type="compositionally biased region" description="Low complexity" evidence="2">
    <location>
        <begin position="1"/>
        <end position="14"/>
    </location>
</feature>
<dbReference type="PANTHER" id="PTHR30486:SF6">
    <property type="entry name" value="TYPE IV PILUS RETRACTATION ATPASE PILT"/>
    <property type="match status" value="1"/>
</dbReference>
<gene>
    <name evidence="4" type="ORF">ACFS27_22770</name>
</gene>
<comment type="caution">
    <text evidence="4">The sequence shown here is derived from an EMBL/GenBank/DDBJ whole genome shotgun (WGS) entry which is preliminary data.</text>
</comment>
<dbReference type="InterPro" id="IPR001482">
    <property type="entry name" value="T2SS/T4SS_dom"/>
</dbReference>
<feature type="region of interest" description="Disordered" evidence="2">
    <location>
        <begin position="35"/>
        <end position="57"/>
    </location>
</feature>
<dbReference type="Gene3D" id="3.30.450.380">
    <property type="match status" value="1"/>
</dbReference>
<feature type="region of interest" description="Disordered" evidence="2">
    <location>
        <begin position="1"/>
        <end position="21"/>
    </location>
</feature>
<accession>A0ABW5VZQ5</accession>
<evidence type="ECO:0000259" key="3">
    <source>
        <dbReference type="Pfam" id="PF00437"/>
    </source>
</evidence>
<dbReference type="InterPro" id="IPR050921">
    <property type="entry name" value="T4SS_GSP_E_ATPase"/>
</dbReference>
<reference evidence="5" key="1">
    <citation type="journal article" date="2019" name="Int. J. Syst. Evol. Microbiol.">
        <title>The Global Catalogue of Microorganisms (GCM) 10K type strain sequencing project: providing services to taxonomists for standard genome sequencing and annotation.</title>
        <authorList>
            <consortium name="The Broad Institute Genomics Platform"/>
            <consortium name="The Broad Institute Genome Sequencing Center for Infectious Disease"/>
            <person name="Wu L."/>
            <person name="Ma J."/>
        </authorList>
    </citation>
    <scope>NUCLEOTIDE SEQUENCE [LARGE SCALE GENOMIC DNA]</scope>
    <source>
        <strain evidence="5">CCM 7044</strain>
    </source>
</reference>
<dbReference type="SUPFAM" id="SSF52540">
    <property type="entry name" value="P-loop containing nucleoside triphosphate hydrolases"/>
    <property type="match status" value="1"/>
</dbReference>
<dbReference type="PANTHER" id="PTHR30486">
    <property type="entry name" value="TWITCHING MOTILITY PROTEIN PILT"/>
    <property type="match status" value="1"/>
</dbReference>
<sequence>MTTPPSTSPKPTTSADEVKVSPAALPLFAEHVPPALAPSRREPANPWTVTTTPPTNGHATPVSLPNGWQSYDHHVAPKLPTSSGFDHRSPSGSLRHAPDVDWALVDVLRGQVSERLSRAVAENRDLSRADQEQLAHFHTADQIDETMTQWANVGRATLTGPQRADLARAVGDALFRLGRLQPLIEDDRVENININGYDDVELELTDGTVIEGPPVADSDQQLIDYLVFLASRSEVNARAFSEAQPSLHLRLDDGSRLAAVAWVSPRPQVTIRRHRLVRVTLPDLVDGGLFDDPTAATLLAAAVRAKLSILVTGAPGAGKTTLLRALANEIAPRERIATVESEYELHLHQYRPRTWAWEARPGTGEPGADGRQAGEYSLMQAVWDVVRFNVSRVLVGEVRGREIVPLIQVTENGTGTLATTHSRDATAAIRKLVTCAMQEGPQWDATLATAKLAESIDLVVHLELTGAEGDDGRPRRRVAEIVAIEPGDTIGSFATTQVYRTDGDDRLSPGTLPDRFRPLARHGFDLTAYTVRQEAGSSPHLGVV</sequence>